<protein>
    <submittedName>
        <fullName evidence="2">Uncharacterized protein</fullName>
    </submittedName>
</protein>
<keyword evidence="1" id="KW-0732">Signal</keyword>
<proteinExistence type="predicted"/>
<reference evidence="2 3" key="1">
    <citation type="journal article" date="2018" name="MBio">
        <title>Comparative Genomics Reveals the Core Gene Toolbox for the Fungus-Insect Symbiosis.</title>
        <authorList>
            <person name="Wang Y."/>
            <person name="Stata M."/>
            <person name="Wang W."/>
            <person name="Stajich J.E."/>
            <person name="White M.M."/>
            <person name="Moncalvo J.M."/>
        </authorList>
    </citation>
    <scope>NUCLEOTIDE SEQUENCE [LARGE SCALE GENOMIC DNA]</scope>
    <source>
        <strain evidence="2 3">SWE-8-4</strain>
    </source>
</reference>
<evidence type="ECO:0000313" key="2">
    <source>
        <dbReference type="EMBL" id="PVU89853.1"/>
    </source>
</evidence>
<dbReference type="EMBL" id="MBFR01000294">
    <property type="protein sequence ID" value="PVU89853.1"/>
    <property type="molecule type" value="Genomic_DNA"/>
</dbReference>
<name>A0A2T9YBY7_9FUNG</name>
<accession>A0A2T9YBY7</accession>
<dbReference type="Proteomes" id="UP000245383">
    <property type="component" value="Unassembled WGS sequence"/>
</dbReference>
<dbReference type="OrthoDB" id="10026631at2759"/>
<sequence length="256" mass="28326">MRAVTLLSLCISCVFYKAVNAVEKNAVVDSYAYPTPANISYATMKEKCILKYGSEVFVRDNEKCTCLDDGKIDCIRIGYAESKLETCIRVQGGGKNPYISENLECECQTDGTSECTCLDTGKIDCIKIENPDNKLETCIRVQGGGKNPYIWEKRACVCMPDGTTVCGPVYDSITSTNTEISIEKKNCIVENGSEVFLRDNEQCICLDDGKLLCFSLDNPDYRLETCARVQGRGKNPYIWENRACICMTDGTSVCGP</sequence>
<comment type="caution">
    <text evidence="2">The sequence shown here is derived from an EMBL/GenBank/DDBJ whole genome shotgun (WGS) entry which is preliminary data.</text>
</comment>
<organism evidence="2 3">
    <name type="scientific">Smittium simulii</name>
    <dbReference type="NCBI Taxonomy" id="133385"/>
    <lineage>
        <taxon>Eukaryota</taxon>
        <taxon>Fungi</taxon>
        <taxon>Fungi incertae sedis</taxon>
        <taxon>Zoopagomycota</taxon>
        <taxon>Kickxellomycotina</taxon>
        <taxon>Harpellomycetes</taxon>
        <taxon>Harpellales</taxon>
        <taxon>Legeriomycetaceae</taxon>
        <taxon>Smittium</taxon>
    </lineage>
</organism>
<gene>
    <name evidence="2" type="ORF">BB561_005136</name>
</gene>
<evidence type="ECO:0000313" key="3">
    <source>
        <dbReference type="Proteomes" id="UP000245383"/>
    </source>
</evidence>
<feature type="signal peptide" evidence="1">
    <location>
        <begin position="1"/>
        <end position="21"/>
    </location>
</feature>
<keyword evidence="3" id="KW-1185">Reference proteome</keyword>
<evidence type="ECO:0000256" key="1">
    <source>
        <dbReference type="SAM" id="SignalP"/>
    </source>
</evidence>
<feature type="non-terminal residue" evidence="2">
    <location>
        <position position="256"/>
    </location>
</feature>
<dbReference type="AlphaFoldDB" id="A0A2T9YBY7"/>
<feature type="chain" id="PRO_5015681171" evidence="1">
    <location>
        <begin position="22"/>
        <end position="256"/>
    </location>
</feature>